<sequence>MRVPFKSFIAALAVMMGLTVFATPGEARTAFYGGGDGIVVVRDHGHGYRDRGGYYRRHGFLGDRRYYRGGPRYYRHGGYYRDRGYYGRRHHWRGDRFYGRHHRYRDNGVVIRLR</sequence>
<keyword evidence="1" id="KW-0732">Signal</keyword>
<dbReference type="AlphaFoldDB" id="A0A7V7PNJ8"/>
<gene>
    <name evidence="2" type="ORF">F6X38_13610</name>
</gene>
<evidence type="ECO:0000313" key="2">
    <source>
        <dbReference type="EMBL" id="KAB0679364.1"/>
    </source>
</evidence>
<reference evidence="2 3" key="1">
    <citation type="submission" date="2019-09" db="EMBL/GenBank/DDBJ databases">
        <title>YIM 132180 draft genome.</title>
        <authorList>
            <person name="Zhang K."/>
        </authorList>
    </citation>
    <scope>NUCLEOTIDE SEQUENCE [LARGE SCALE GENOMIC DNA]</scope>
    <source>
        <strain evidence="2 3">YIM 132180</strain>
    </source>
</reference>
<protein>
    <submittedName>
        <fullName evidence="2">Uncharacterized protein</fullName>
    </submittedName>
</protein>
<dbReference type="RefSeq" id="WP_150970405.1">
    <property type="nucleotide sequence ID" value="NZ_VZDO01000010.1"/>
</dbReference>
<dbReference type="EMBL" id="VZDO01000010">
    <property type="protein sequence ID" value="KAB0679364.1"/>
    <property type="molecule type" value="Genomic_DNA"/>
</dbReference>
<organism evidence="2 3">
    <name type="scientific">Plantimonas leprariae</name>
    <dbReference type="NCBI Taxonomy" id="2615207"/>
    <lineage>
        <taxon>Bacteria</taxon>
        <taxon>Pseudomonadati</taxon>
        <taxon>Pseudomonadota</taxon>
        <taxon>Alphaproteobacteria</taxon>
        <taxon>Hyphomicrobiales</taxon>
        <taxon>Aurantimonadaceae</taxon>
        <taxon>Plantimonas</taxon>
    </lineage>
</organism>
<accession>A0A7V7PNJ8</accession>
<name>A0A7V7PNJ8_9HYPH</name>
<keyword evidence="3" id="KW-1185">Reference proteome</keyword>
<feature type="chain" id="PRO_5030517291" evidence="1">
    <location>
        <begin position="23"/>
        <end position="114"/>
    </location>
</feature>
<evidence type="ECO:0000256" key="1">
    <source>
        <dbReference type="SAM" id="SignalP"/>
    </source>
</evidence>
<dbReference type="Proteomes" id="UP000432089">
    <property type="component" value="Unassembled WGS sequence"/>
</dbReference>
<proteinExistence type="predicted"/>
<feature type="signal peptide" evidence="1">
    <location>
        <begin position="1"/>
        <end position="22"/>
    </location>
</feature>
<evidence type="ECO:0000313" key="3">
    <source>
        <dbReference type="Proteomes" id="UP000432089"/>
    </source>
</evidence>
<comment type="caution">
    <text evidence="2">The sequence shown here is derived from an EMBL/GenBank/DDBJ whole genome shotgun (WGS) entry which is preliminary data.</text>
</comment>